<dbReference type="AlphaFoldDB" id="A0A552U8I9"/>
<sequence>MRMMPVMLLGVVLGGCATYDPIVSLDQCNHTPGCVTSNPTPASGPPHARAVAPAGPGHQSRD</sequence>
<evidence type="ECO:0000313" key="3">
    <source>
        <dbReference type="Proteomes" id="UP000317894"/>
    </source>
</evidence>
<dbReference type="Proteomes" id="UP000317894">
    <property type="component" value="Unassembled WGS sequence"/>
</dbReference>
<dbReference type="PROSITE" id="PS51257">
    <property type="entry name" value="PROKAR_LIPOPROTEIN"/>
    <property type="match status" value="1"/>
</dbReference>
<name>A0A552U8I9_9SPHN</name>
<gene>
    <name evidence="2" type="ORF">FMM06_12580</name>
</gene>
<keyword evidence="3" id="KW-1185">Reference proteome</keyword>
<comment type="caution">
    <text evidence="2">The sequence shown here is derived from an EMBL/GenBank/DDBJ whole genome shotgun (WGS) entry which is preliminary data.</text>
</comment>
<evidence type="ECO:0000256" key="1">
    <source>
        <dbReference type="SAM" id="MobiDB-lite"/>
    </source>
</evidence>
<proteinExistence type="predicted"/>
<dbReference type="EMBL" id="VJWA01000002">
    <property type="protein sequence ID" value="TRW14532.1"/>
    <property type="molecule type" value="Genomic_DNA"/>
</dbReference>
<feature type="compositionally biased region" description="Polar residues" evidence="1">
    <location>
        <begin position="31"/>
        <end position="41"/>
    </location>
</feature>
<reference evidence="2 3" key="1">
    <citation type="submission" date="2019-07" db="EMBL/GenBank/DDBJ databases">
        <title>Novel species isolated from glacier.</title>
        <authorList>
            <person name="Liu Q."/>
            <person name="Xin Y.-H."/>
        </authorList>
    </citation>
    <scope>NUCLEOTIDE SEQUENCE [LARGE SCALE GENOMIC DNA]</scope>
    <source>
        <strain evidence="2 3">LB1R16</strain>
    </source>
</reference>
<protein>
    <submittedName>
        <fullName evidence="2">Uncharacterized protein</fullName>
    </submittedName>
</protein>
<accession>A0A552U8I9</accession>
<dbReference type="RefSeq" id="WP_144237737.1">
    <property type="nucleotide sequence ID" value="NZ_VJWA01000002.1"/>
</dbReference>
<organism evidence="2 3">
    <name type="scientific">Glacieibacterium frigidum</name>
    <dbReference type="NCBI Taxonomy" id="2593303"/>
    <lineage>
        <taxon>Bacteria</taxon>
        <taxon>Pseudomonadati</taxon>
        <taxon>Pseudomonadota</taxon>
        <taxon>Alphaproteobacteria</taxon>
        <taxon>Sphingomonadales</taxon>
        <taxon>Sphingosinicellaceae</taxon>
        <taxon>Glacieibacterium</taxon>
    </lineage>
</organism>
<evidence type="ECO:0000313" key="2">
    <source>
        <dbReference type="EMBL" id="TRW14532.1"/>
    </source>
</evidence>
<feature type="region of interest" description="Disordered" evidence="1">
    <location>
        <begin position="31"/>
        <end position="62"/>
    </location>
</feature>